<evidence type="ECO:0000256" key="5">
    <source>
        <dbReference type="ARBA" id="ARBA00022723"/>
    </source>
</evidence>
<dbReference type="PANTHER" id="PTHR43221:SF2">
    <property type="entry name" value="PROTEASE HTPX HOMOLOG"/>
    <property type="match status" value="1"/>
</dbReference>
<feature type="transmembrane region" description="Helical" evidence="11">
    <location>
        <begin position="119"/>
        <end position="139"/>
    </location>
</feature>
<proteinExistence type="predicted"/>
<dbReference type="RefSeq" id="WP_145205631.1">
    <property type="nucleotide sequence ID" value="NZ_CP036434.1"/>
</dbReference>
<dbReference type="OrthoDB" id="255388at2"/>
<evidence type="ECO:0000256" key="4">
    <source>
        <dbReference type="ARBA" id="ARBA00022692"/>
    </source>
</evidence>
<keyword evidence="7" id="KW-0862">Zinc</keyword>
<dbReference type="EMBL" id="CP036434">
    <property type="protein sequence ID" value="QDV10077.1"/>
    <property type="molecule type" value="Genomic_DNA"/>
</dbReference>
<feature type="transmembrane region" description="Helical" evidence="11">
    <location>
        <begin position="300"/>
        <end position="322"/>
    </location>
</feature>
<evidence type="ECO:0000256" key="1">
    <source>
        <dbReference type="ARBA" id="ARBA00001947"/>
    </source>
</evidence>
<keyword evidence="14" id="KW-1185">Reference proteome</keyword>
<evidence type="ECO:0000256" key="2">
    <source>
        <dbReference type="ARBA" id="ARBA00022475"/>
    </source>
</evidence>
<evidence type="ECO:0000256" key="8">
    <source>
        <dbReference type="ARBA" id="ARBA00022989"/>
    </source>
</evidence>
<feature type="transmembrane region" description="Helical" evidence="11">
    <location>
        <begin position="159"/>
        <end position="178"/>
    </location>
</feature>
<protein>
    <submittedName>
        <fullName evidence="13">Heat shock protein HtpX</fullName>
    </submittedName>
</protein>
<evidence type="ECO:0000256" key="6">
    <source>
        <dbReference type="ARBA" id="ARBA00022801"/>
    </source>
</evidence>
<reference evidence="13 14" key="1">
    <citation type="submission" date="2019-02" db="EMBL/GenBank/DDBJ databases">
        <title>Deep-cultivation of Planctomycetes and their phenomic and genomic characterization uncovers novel biology.</title>
        <authorList>
            <person name="Wiegand S."/>
            <person name="Jogler M."/>
            <person name="Boedeker C."/>
            <person name="Pinto D."/>
            <person name="Vollmers J."/>
            <person name="Rivas-Marin E."/>
            <person name="Kohn T."/>
            <person name="Peeters S.H."/>
            <person name="Heuer A."/>
            <person name="Rast P."/>
            <person name="Oberbeckmann S."/>
            <person name="Bunk B."/>
            <person name="Jeske O."/>
            <person name="Meyerdierks A."/>
            <person name="Storesund J.E."/>
            <person name="Kallscheuer N."/>
            <person name="Luecker S."/>
            <person name="Lage O.M."/>
            <person name="Pohl T."/>
            <person name="Merkel B.J."/>
            <person name="Hornburger P."/>
            <person name="Mueller R.-W."/>
            <person name="Bruemmer F."/>
            <person name="Labrenz M."/>
            <person name="Spormann A.M."/>
            <person name="Op den Camp H."/>
            <person name="Overmann J."/>
            <person name="Amann R."/>
            <person name="Jetten M.S.M."/>
            <person name="Mascher T."/>
            <person name="Medema M.H."/>
            <person name="Devos D.P."/>
            <person name="Kaster A.-K."/>
            <person name="Ovreas L."/>
            <person name="Rohde M."/>
            <person name="Galperin M.Y."/>
            <person name="Jogler C."/>
        </authorList>
    </citation>
    <scope>NUCLEOTIDE SEQUENCE [LARGE SCALE GENOMIC DNA]</scope>
    <source>
        <strain evidence="13 14">Poly30</strain>
    </source>
</reference>
<evidence type="ECO:0000259" key="12">
    <source>
        <dbReference type="Pfam" id="PF01435"/>
    </source>
</evidence>
<feature type="transmembrane region" description="Helical" evidence="11">
    <location>
        <begin position="190"/>
        <end position="213"/>
    </location>
</feature>
<feature type="transmembrane region" description="Helical" evidence="11">
    <location>
        <begin position="35"/>
        <end position="59"/>
    </location>
</feature>
<keyword evidence="4 11" id="KW-0812">Transmembrane</keyword>
<feature type="domain" description="Peptidase M48" evidence="12">
    <location>
        <begin position="230"/>
        <end position="374"/>
    </location>
</feature>
<accession>A0A518F158</accession>
<evidence type="ECO:0000313" key="14">
    <source>
        <dbReference type="Proteomes" id="UP000320390"/>
    </source>
</evidence>
<keyword evidence="13" id="KW-0346">Stress response</keyword>
<dbReference type="AlphaFoldDB" id="A0A518F158"/>
<evidence type="ECO:0000256" key="7">
    <source>
        <dbReference type="ARBA" id="ARBA00022833"/>
    </source>
</evidence>
<dbReference type="InterPro" id="IPR050083">
    <property type="entry name" value="HtpX_protease"/>
</dbReference>
<gene>
    <name evidence="13" type="ORF">Poly30_56390</name>
</gene>
<dbReference type="Pfam" id="PF01435">
    <property type="entry name" value="Peptidase_M48"/>
    <property type="match status" value="1"/>
</dbReference>
<evidence type="ECO:0000256" key="11">
    <source>
        <dbReference type="SAM" id="Phobius"/>
    </source>
</evidence>
<dbReference type="GO" id="GO:0004222">
    <property type="term" value="F:metalloendopeptidase activity"/>
    <property type="evidence" value="ECO:0007669"/>
    <property type="project" value="InterPro"/>
</dbReference>
<sequence>MVPILSVLAAILLHGIAQSGSVGSLPALIAELAGGGTGFVSALAPLALVLALALPYVLGGRARRAALKGDHRRGQVHQTLAENSGWIAFGALLFLGGWIDAVRQWTGASLDLDGWPEGALGLSFLPFVVYQFAAIDASVRAGGGTPMTQRHLRAFQSRMFLACLAPIFVFIGASVLLGQSDWLRVQVEHVGLASVLFTGLMVLILAQLLPWLLRWSWDTVPFPEGPQRDRLDEVAKAANFEPRDIRLWRTGDLMANAAIVGFTPKGRTVLFSDQLLSLLNTRELCAVYAHEIGHARRGHVTVFLCWTLGFVFLGDYAARWAIEAHGVAAGASVGLAALALWFVSFGWLSRRFELDADLFSLQTVEDLPALVSALERVGGRNREASGWRHFGVGRRIRFLAKTVSNEDFVSRFRQRLRLFSIAGGALALGGAGLQLVDLMDSLPRDRAVASLARGKYGQATSLAAKLEGEDADEIRELAEAAARIGSGSRAAVQAALDEALRSALDGGDAAAARNLAVVAALRGVPNAGALASELDAWLELGATEPPRGLDRAARAWRESAAR</sequence>
<organism evidence="13 14">
    <name type="scientific">Saltatorellus ferox</name>
    <dbReference type="NCBI Taxonomy" id="2528018"/>
    <lineage>
        <taxon>Bacteria</taxon>
        <taxon>Pseudomonadati</taxon>
        <taxon>Planctomycetota</taxon>
        <taxon>Planctomycetia</taxon>
        <taxon>Planctomycetia incertae sedis</taxon>
        <taxon>Saltatorellus</taxon>
    </lineage>
</organism>
<keyword evidence="10 11" id="KW-0472">Membrane</keyword>
<keyword evidence="6" id="KW-0378">Hydrolase</keyword>
<dbReference type="InterPro" id="IPR001915">
    <property type="entry name" value="Peptidase_M48"/>
</dbReference>
<keyword evidence="5" id="KW-0479">Metal-binding</keyword>
<name>A0A518F158_9BACT</name>
<feature type="transmembrane region" description="Helical" evidence="11">
    <location>
        <begin position="328"/>
        <end position="348"/>
    </location>
</feature>
<keyword evidence="3" id="KW-0645">Protease</keyword>
<evidence type="ECO:0000256" key="3">
    <source>
        <dbReference type="ARBA" id="ARBA00022670"/>
    </source>
</evidence>
<keyword evidence="8 11" id="KW-1133">Transmembrane helix</keyword>
<evidence type="ECO:0000256" key="10">
    <source>
        <dbReference type="ARBA" id="ARBA00023136"/>
    </source>
</evidence>
<feature type="transmembrane region" description="Helical" evidence="11">
    <location>
        <begin position="418"/>
        <end position="436"/>
    </location>
</feature>
<dbReference type="CDD" id="cd07345">
    <property type="entry name" value="M48A_Ste24p-like"/>
    <property type="match status" value="1"/>
</dbReference>
<comment type="cofactor">
    <cofactor evidence="1">
        <name>Zn(2+)</name>
        <dbReference type="ChEBI" id="CHEBI:29105"/>
    </cofactor>
</comment>
<evidence type="ECO:0000256" key="9">
    <source>
        <dbReference type="ARBA" id="ARBA00023049"/>
    </source>
</evidence>
<dbReference type="Gene3D" id="3.30.2010.10">
    <property type="entry name" value="Metalloproteases ('zincins'), catalytic domain"/>
    <property type="match status" value="1"/>
</dbReference>
<evidence type="ECO:0000313" key="13">
    <source>
        <dbReference type="EMBL" id="QDV10077.1"/>
    </source>
</evidence>
<dbReference type="GO" id="GO:0046872">
    <property type="term" value="F:metal ion binding"/>
    <property type="evidence" value="ECO:0007669"/>
    <property type="project" value="UniProtKB-KW"/>
</dbReference>
<dbReference type="Proteomes" id="UP000320390">
    <property type="component" value="Chromosome"/>
</dbReference>
<dbReference type="GO" id="GO:0006508">
    <property type="term" value="P:proteolysis"/>
    <property type="evidence" value="ECO:0007669"/>
    <property type="project" value="UniProtKB-KW"/>
</dbReference>
<feature type="transmembrane region" description="Helical" evidence="11">
    <location>
        <begin position="80"/>
        <end position="99"/>
    </location>
</feature>
<dbReference type="PANTHER" id="PTHR43221">
    <property type="entry name" value="PROTEASE HTPX"/>
    <property type="match status" value="1"/>
</dbReference>
<keyword evidence="9" id="KW-0482">Metalloprotease</keyword>
<keyword evidence="2" id="KW-1003">Cell membrane</keyword>